<comment type="caution">
    <text evidence="2">The sequence shown here is derived from an EMBL/GenBank/DDBJ whole genome shotgun (WGS) entry which is preliminary data.</text>
</comment>
<protein>
    <submittedName>
        <fullName evidence="2">Uncharacterized protein</fullName>
    </submittedName>
</protein>
<keyword evidence="3" id="KW-1185">Reference proteome</keyword>
<feature type="compositionally biased region" description="Polar residues" evidence="1">
    <location>
        <begin position="119"/>
        <end position="134"/>
    </location>
</feature>
<accession>A0ABR6VM10</accession>
<evidence type="ECO:0000313" key="3">
    <source>
        <dbReference type="Proteomes" id="UP000659698"/>
    </source>
</evidence>
<feature type="region of interest" description="Disordered" evidence="1">
    <location>
        <begin position="1"/>
        <end position="46"/>
    </location>
</feature>
<dbReference type="EMBL" id="JACOAF010000002">
    <property type="protein sequence ID" value="MBC3538247.1"/>
    <property type="molecule type" value="Genomic_DNA"/>
</dbReference>
<gene>
    <name evidence="2" type="ORF">H7U12_01060</name>
</gene>
<feature type="compositionally biased region" description="Low complexity" evidence="1">
    <location>
        <begin position="25"/>
        <end position="46"/>
    </location>
</feature>
<name>A0ABR6VM10_9BACT</name>
<feature type="compositionally biased region" description="Polar residues" evidence="1">
    <location>
        <begin position="1"/>
        <end position="24"/>
    </location>
</feature>
<evidence type="ECO:0000313" key="2">
    <source>
        <dbReference type="EMBL" id="MBC3538247.1"/>
    </source>
</evidence>
<dbReference type="RefSeq" id="WP_186631560.1">
    <property type="nucleotide sequence ID" value="NZ_JACOAF010000002.1"/>
</dbReference>
<reference evidence="2 3" key="1">
    <citation type="journal article" date="2019" name="Int. J. Syst. Evol. Microbiol.">
        <title>Rufibacter sediminis sp. nov., isolated from freshwater lake sediment.</title>
        <authorList>
            <person name="Qu J.H."/>
            <person name="Zhang L.J."/>
            <person name="Fu Y.H."/>
            <person name="Li H.F."/>
        </authorList>
    </citation>
    <scope>NUCLEOTIDE SEQUENCE [LARGE SCALE GENOMIC DNA]</scope>
    <source>
        <strain evidence="2 3">H-1</strain>
    </source>
</reference>
<evidence type="ECO:0000256" key="1">
    <source>
        <dbReference type="SAM" id="MobiDB-lite"/>
    </source>
</evidence>
<proteinExistence type="predicted"/>
<feature type="region of interest" description="Disordered" evidence="1">
    <location>
        <begin position="110"/>
        <end position="134"/>
    </location>
</feature>
<organism evidence="2 3">
    <name type="scientific">Rufibacter sediminis</name>
    <dbReference type="NCBI Taxonomy" id="2762756"/>
    <lineage>
        <taxon>Bacteria</taxon>
        <taxon>Pseudomonadati</taxon>
        <taxon>Bacteroidota</taxon>
        <taxon>Cytophagia</taxon>
        <taxon>Cytophagales</taxon>
        <taxon>Hymenobacteraceae</taxon>
        <taxon>Rufibacter</taxon>
    </lineage>
</organism>
<sequence>MENQFNNQPGAAPQDATSYSQDSAQNSSRSQGQSGQSGILGSISSGLSNIQMPQSVKDLGTTVSRSYSSMSTTQKVLGGAALLGASYWVANNQGWIGQAKASINKSDIAGKLGKKSKANKGQYSSDQHNTGYNS</sequence>
<dbReference type="Proteomes" id="UP000659698">
    <property type="component" value="Unassembled WGS sequence"/>
</dbReference>